<sequence>MLVTCSDKKVRRVSVSGKVSTIIDTAPFDCMSVYVTTKQEIVVCMYGQGDKDHVAVYSPDGRSKLREIRGRDGQGKRLITIPYRMVQNGQDLFVVNDSRNVVCVDEKDNVRWMYDGKQAKLEKSFYPIGICVDKYNNLLVTDFYNDCVHYIEKEGGLKKVTLTQEQAGLRCHWGICVDDVTGHVWVGNFLKNVVIAKYLK</sequence>
<proteinExistence type="predicted"/>
<evidence type="ECO:0000313" key="1">
    <source>
        <dbReference type="EMBL" id="KAK3082436.1"/>
    </source>
</evidence>
<keyword evidence="2" id="KW-1185">Reference proteome</keyword>
<gene>
    <name evidence="1" type="ORF">FSP39_023498</name>
</gene>
<dbReference type="SUPFAM" id="SSF63829">
    <property type="entry name" value="Calcium-dependent phosphotriesterase"/>
    <property type="match status" value="1"/>
</dbReference>
<name>A0AA88XCC3_PINIB</name>
<dbReference type="AlphaFoldDB" id="A0AA88XCC3"/>
<evidence type="ECO:0008006" key="3">
    <source>
        <dbReference type="Google" id="ProtNLM"/>
    </source>
</evidence>
<accession>A0AA88XCC3</accession>
<dbReference type="Gene3D" id="2.120.10.30">
    <property type="entry name" value="TolB, C-terminal domain"/>
    <property type="match status" value="1"/>
</dbReference>
<dbReference type="Proteomes" id="UP001186944">
    <property type="component" value="Unassembled WGS sequence"/>
</dbReference>
<dbReference type="EMBL" id="VSWD01000587">
    <property type="protein sequence ID" value="KAK3082436.1"/>
    <property type="molecule type" value="Genomic_DNA"/>
</dbReference>
<reference evidence="1" key="1">
    <citation type="submission" date="2019-08" db="EMBL/GenBank/DDBJ databases">
        <title>The improved chromosome-level genome for the pearl oyster Pinctada fucata martensii using PacBio sequencing and Hi-C.</title>
        <authorList>
            <person name="Zheng Z."/>
        </authorList>
    </citation>
    <scope>NUCLEOTIDE SEQUENCE</scope>
    <source>
        <strain evidence="1">ZZ-2019</strain>
        <tissue evidence="1">Adductor muscle</tissue>
    </source>
</reference>
<protein>
    <recommendedName>
        <fullName evidence="3">Tripartite motif-containing protein 2</fullName>
    </recommendedName>
</protein>
<evidence type="ECO:0000313" key="2">
    <source>
        <dbReference type="Proteomes" id="UP001186944"/>
    </source>
</evidence>
<comment type="caution">
    <text evidence="1">The sequence shown here is derived from an EMBL/GenBank/DDBJ whole genome shotgun (WGS) entry which is preliminary data.</text>
</comment>
<dbReference type="InterPro" id="IPR011042">
    <property type="entry name" value="6-blade_b-propeller_TolB-like"/>
</dbReference>
<organism evidence="1 2">
    <name type="scientific">Pinctada imbricata</name>
    <name type="common">Atlantic pearl-oyster</name>
    <name type="synonym">Pinctada martensii</name>
    <dbReference type="NCBI Taxonomy" id="66713"/>
    <lineage>
        <taxon>Eukaryota</taxon>
        <taxon>Metazoa</taxon>
        <taxon>Spiralia</taxon>
        <taxon>Lophotrochozoa</taxon>
        <taxon>Mollusca</taxon>
        <taxon>Bivalvia</taxon>
        <taxon>Autobranchia</taxon>
        <taxon>Pteriomorphia</taxon>
        <taxon>Pterioida</taxon>
        <taxon>Pterioidea</taxon>
        <taxon>Pteriidae</taxon>
        <taxon>Pinctada</taxon>
    </lineage>
</organism>